<feature type="transmembrane region" description="Helical" evidence="1">
    <location>
        <begin position="43"/>
        <end position="64"/>
    </location>
</feature>
<evidence type="ECO:0000313" key="2">
    <source>
        <dbReference type="EMBL" id="EJX01657.1"/>
    </source>
</evidence>
<protein>
    <submittedName>
        <fullName evidence="2">Membrane protein</fullName>
    </submittedName>
</protein>
<gene>
    <name evidence="2" type="ORF">EVA_10236</name>
</gene>
<dbReference type="AlphaFoldDB" id="J9G384"/>
<proteinExistence type="predicted"/>
<accession>J9G384</accession>
<comment type="caution">
    <text evidence="2">The sequence shown here is derived from an EMBL/GenBank/DDBJ whole genome shotgun (WGS) entry which is preliminary data.</text>
</comment>
<name>J9G384_9ZZZZ</name>
<sequence length="70" mass="8247">MLFFTKSDTMFCIATKQQKWAVFRNLKFLICGIIVWNTKQMSLLHSLLWMKVIFLITVSVAMMFSKLPVQ</sequence>
<evidence type="ECO:0000256" key="1">
    <source>
        <dbReference type="SAM" id="Phobius"/>
    </source>
</evidence>
<keyword evidence="1" id="KW-1133">Transmembrane helix</keyword>
<keyword evidence="1" id="KW-0472">Membrane</keyword>
<feature type="transmembrane region" description="Helical" evidence="1">
    <location>
        <begin position="21"/>
        <end position="37"/>
    </location>
</feature>
<organism evidence="2">
    <name type="scientific">gut metagenome</name>
    <dbReference type="NCBI Taxonomy" id="749906"/>
    <lineage>
        <taxon>unclassified sequences</taxon>
        <taxon>metagenomes</taxon>
        <taxon>organismal metagenomes</taxon>
    </lineage>
</organism>
<reference evidence="2" key="1">
    <citation type="journal article" date="2012" name="PLoS ONE">
        <title>Gene sets for utilization of primary and secondary nutrition supplies in the distal gut of endangered iberian lynx.</title>
        <authorList>
            <person name="Alcaide M."/>
            <person name="Messina E."/>
            <person name="Richter M."/>
            <person name="Bargiela R."/>
            <person name="Peplies J."/>
            <person name="Huws S.A."/>
            <person name="Newbold C.J."/>
            <person name="Golyshin P.N."/>
            <person name="Simon M.A."/>
            <person name="Lopez G."/>
            <person name="Yakimov M.M."/>
            <person name="Ferrer M."/>
        </authorList>
    </citation>
    <scope>NUCLEOTIDE SEQUENCE</scope>
</reference>
<keyword evidence="1" id="KW-0812">Transmembrane</keyword>
<dbReference type="EMBL" id="AMCI01002873">
    <property type="protein sequence ID" value="EJX01657.1"/>
    <property type="molecule type" value="Genomic_DNA"/>
</dbReference>